<organism evidence="3">
    <name type="scientific">Haemonchus placei</name>
    <name type="common">Barber's pole worm</name>
    <dbReference type="NCBI Taxonomy" id="6290"/>
    <lineage>
        <taxon>Eukaryota</taxon>
        <taxon>Metazoa</taxon>
        <taxon>Ecdysozoa</taxon>
        <taxon>Nematoda</taxon>
        <taxon>Chromadorea</taxon>
        <taxon>Rhabditida</taxon>
        <taxon>Rhabditina</taxon>
        <taxon>Rhabditomorpha</taxon>
        <taxon>Strongyloidea</taxon>
        <taxon>Trichostrongylidae</taxon>
        <taxon>Haemonchus</taxon>
    </lineage>
</organism>
<evidence type="ECO:0000313" key="3">
    <source>
        <dbReference type="WBParaSite" id="HPLM_0000713601-mRNA-1"/>
    </source>
</evidence>
<evidence type="ECO:0000313" key="2">
    <source>
        <dbReference type="Proteomes" id="UP000268014"/>
    </source>
</evidence>
<gene>
    <name evidence="1" type="ORF">HPLM_LOCUS7128</name>
</gene>
<sequence>MKKMFRIGPLPKIKIDDGPEEDVERILTETHGIPHYAYRKAKGQSSHRMNGNSYQSGAVWPLTVPLISVMDETLIPAF</sequence>
<proteinExistence type="predicted"/>
<evidence type="ECO:0000313" key="1">
    <source>
        <dbReference type="EMBL" id="VDO31007.1"/>
    </source>
</evidence>
<reference evidence="3" key="1">
    <citation type="submission" date="2017-02" db="UniProtKB">
        <authorList>
            <consortium name="WormBaseParasite"/>
        </authorList>
    </citation>
    <scope>IDENTIFICATION</scope>
</reference>
<dbReference type="WBParaSite" id="HPLM_0000713601-mRNA-1">
    <property type="protein sequence ID" value="HPLM_0000713601-mRNA-1"/>
    <property type="gene ID" value="HPLM_0000713601"/>
</dbReference>
<reference evidence="1 2" key="2">
    <citation type="submission" date="2018-11" db="EMBL/GenBank/DDBJ databases">
        <authorList>
            <consortium name="Pathogen Informatics"/>
        </authorList>
    </citation>
    <scope>NUCLEOTIDE SEQUENCE [LARGE SCALE GENOMIC DNA]</scope>
    <source>
        <strain evidence="1 2">MHpl1</strain>
    </source>
</reference>
<dbReference type="AlphaFoldDB" id="A0A0N4W9X4"/>
<accession>A0A0N4W9X4</accession>
<keyword evidence="2" id="KW-1185">Reference proteome</keyword>
<dbReference type="EMBL" id="UZAF01016605">
    <property type="protein sequence ID" value="VDO31007.1"/>
    <property type="molecule type" value="Genomic_DNA"/>
</dbReference>
<dbReference type="Proteomes" id="UP000268014">
    <property type="component" value="Unassembled WGS sequence"/>
</dbReference>
<protein>
    <submittedName>
        <fullName evidence="3">Sulfate adenylyltransferase</fullName>
    </submittedName>
</protein>
<name>A0A0N4W9X4_HAEPC</name>